<gene>
    <name evidence="3" type="ORF">KQI89_12420</name>
</gene>
<evidence type="ECO:0000256" key="1">
    <source>
        <dbReference type="SAM" id="SignalP"/>
    </source>
</evidence>
<dbReference type="InterPro" id="IPR002105">
    <property type="entry name" value="Dockerin_1_rpt"/>
</dbReference>
<dbReference type="Proteomes" id="UP000736583">
    <property type="component" value="Unassembled WGS sequence"/>
</dbReference>
<evidence type="ECO:0000313" key="4">
    <source>
        <dbReference type="Proteomes" id="UP000736583"/>
    </source>
</evidence>
<sequence length="626" mass="70972">MEKWCLKNKFNKSLFFISLFLFSAFYFHEALAMPSAENYMKLSQPSGSEFLVKRVGDEWFNYYLSQDGYILTKDSNGFFCYSYLDNYELKSLEERYSIDLPSSEALKHADIRDKNLGVYYRNKKKGVTFKRGNLMESTLPHLYNSSYTQDIKPIMDFERNILVILVEFQDRELSYGEEKWQDLFFSDRGKSVKSYYKEVSGGKLNFNAAKENYGQANDGIVKVKLDRNHPNFKEDFGGEDGPRELVREALIASDTYVDYSVFDENKDGYISKEELNIILVVAGYDSSVSYDKSPGIWAHSWSLPSSSLELDGIKDLAGINCGYTMQGEMHYDHQATLGVFCHEIGHILGLPDLYDTDYSSQGVGIHSLMGSGGWGKVKGESSGETPTHLDAWSKVKLGLINPKTILNNGEYSLRDFSYGGDILKIPTDTIGEYFLVENRQFKGFDRGLSDSVKSGGIAIWHIDDNVVRAKNSYNTVNDDENHKGVDLEEADEAIVGRRNLDQPFLFDKIDSYFRAGFVSKFNKDTLPNSRLYSGKESNVSIEIKGGTLDSINVQVSLAGGDEDFIPEDLNGDGVVNFEDLNIILNYYNLTKEEPLYSIKYDLNKDGIIDIYDVVLISNKIKEEPHN</sequence>
<dbReference type="RefSeq" id="WP_216457330.1">
    <property type="nucleotide sequence ID" value="NZ_JAHLQL010000004.1"/>
</dbReference>
<dbReference type="PROSITE" id="PS00018">
    <property type="entry name" value="EF_HAND_1"/>
    <property type="match status" value="3"/>
</dbReference>
<dbReference type="PANTHER" id="PTHR41775">
    <property type="entry name" value="SECRETED PROTEIN-RELATED"/>
    <property type="match status" value="1"/>
</dbReference>
<dbReference type="PROSITE" id="PS50222">
    <property type="entry name" value="EF_HAND_2"/>
    <property type="match status" value="1"/>
</dbReference>
<comment type="caution">
    <text evidence="3">The sequence shown here is derived from an EMBL/GenBank/DDBJ whole genome shotgun (WGS) entry which is preliminary data.</text>
</comment>
<evidence type="ECO:0000313" key="3">
    <source>
        <dbReference type="EMBL" id="MBU5592561.1"/>
    </source>
</evidence>
<keyword evidence="3" id="KW-0378">Hydrolase</keyword>
<dbReference type="CDD" id="cd14254">
    <property type="entry name" value="Dockerin_II"/>
    <property type="match status" value="1"/>
</dbReference>
<organism evidence="3 4">
    <name type="scientific">Clostridium simiarum</name>
    <dbReference type="NCBI Taxonomy" id="2841506"/>
    <lineage>
        <taxon>Bacteria</taxon>
        <taxon>Bacillati</taxon>
        <taxon>Bacillota</taxon>
        <taxon>Clostridia</taxon>
        <taxon>Eubacteriales</taxon>
        <taxon>Clostridiaceae</taxon>
        <taxon>Clostridium</taxon>
    </lineage>
</organism>
<keyword evidence="3" id="KW-0645">Protease</keyword>
<feature type="domain" description="EF-hand" evidence="2">
    <location>
        <begin position="259"/>
        <end position="285"/>
    </location>
</feature>
<dbReference type="Pfam" id="PF05547">
    <property type="entry name" value="Peptidase_M6"/>
    <property type="match status" value="1"/>
</dbReference>
<name>A0ABS6F218_9CLOT</name>
<dbReference type="EMBL" id="JAHLQL010000004">
    <property type="protein sequence ID" value="MBU5592561.1"/>
    <property type="molecule type" value="Genomic_DNA"/>
</dbReference>
<dbReference type="InterPro" id="IPR008757">
    <property type="entry name" value="Peptidase_M6-like_domain"/>
</dbReference>
<dbReference type="PANTHER" id="PTHR41775:SF1">
    <property type="entry name" value="PEPTIDASE M6-LIKE DOMAIN-CONTAINING PROTEIN"/>
    <property type="match status" value="1"/>
</dbReference>
<keyword evidence="3" id="KW-0482">Metalloprotease</keyword>
<accession>A0ABS6F218</accession>
<feature type="chain" id="PRO_5046309640" evidence="1">
    <location>
        <begin position="33"/>
        <end position="626"/>
    </location>
</feature>
<proteinExistence type="predicted"/>
<dbReference type="InterPro" id="IPR018247">
    <property type="entry name" value="EF_Hand_1_Ca_BS"/>
</dbReference>
<evidence type="ECO:0000259" key="2">
    <source>
        <dbReference type="PROSITE" id="PS50222"/>
    </source>
</evidence>
<dbReference type="Pfam" id="PF00404">
    <property type="entry name" value="Dockerin_1"/>
    <property type="match status" value="1"/>
</dbReference>
<feature type="signal peptide" evidence="1">
    <location>
        <begin position="1"/>
        <end position="32"/>
    </location>
</feature>
<keyword evidence="4" id="KW-1185">Reference proteome</keyword>
<dbReference type="GO" id="GO:0008237">
    <property type="term" value="F:metallopeptidase activity"/>
    <property type="evidence" value="ECO:0007669"/>
    <property type="project" value="UniProtKB-KW"/>
</dbReference>
<dbReference type="NCBIfam" id="TIGR03296">
    <property type="entry name" value="M6dom_TIGR03296"/>
    <property type="match status" value="1"/>
</dbReference>
<keyword evidence="1" id="KW-0732">Signal</keyword>
<dbReference type="InterPro" id="IPR002048">
    <property type="entry name" value="EF_hand_dom"/>
</dbReference>
<protein>
    <submittedName>
        <fullName evidence="3">M6 family metalloprotease domain-containing protein</fullName>
    </submittedName>
</protein>
<reference evidence="3 4" key="1">
    <citation type="submission" date="2021-06" db="EMBL/GenBank/DDBJ databases">
        <authorList>
            <person name="Sun Q."/>
            <person name="Li D."/>
        </authorList>
    </citation>
    <scope>NUCLEOTIDE SEQUENCE [LARGE SCALE GENOMIC DNA]</scope>
    <source>
        <strain evidence="3 4">MSJ-4</strain>
    </source>
</reference>